<proteinExistence type="predicted"/>
<sequence>MHFSKSVVIVSMIAVAFLSNARADDKRKDLPGPIDSVSDLQDTAKLAFKLADSNNDGLISQKEAVDAGNLLVGGFFFRADANGDGKVSKEEADQARENLFNQRPLLRFVFQRTEQETAQQGQKPNIDQARQNIMNAVDSNHDGNLDATELRQAVQTGVQSLFLTADRNGDGQLDPSELNGAVVEVGRAGLQAAFQTADTDKNGAVSREEFDKAIVNPANVVFRVIDANNDGQITNEELRTGAQLLVRELKNLQVPEPANSIPNQIRSAVENTPTNQPAPTAAARPQ</sequence>
<reference evidence="6" key="1">
    <citation type="submission" date="2016-12" db="EMBL/GenBank/DDBJ databases">
        <title>Comparative genomics of four Isosphaeraceae planctomycetes: a common pool of plasmids and glycoside hydrolase genes.</title>
        <authorList>
            <person name="Ivanova A."/>
        </authorList>
    </citation>
    <scope>NUCLEOTIDE SEQUENCE [LARGE SCALE GENOMIC DNA]</scope>
    <source>
        <strain evidence="6">PX4</strain>
    </source>
</reference>
<evidence type="ECO:0000313" key="6">
    <source>
        <dbReference type="Proteomes" id="UP000186309"/>
    </source>
</evidence>
<dbReference type="RefSeq" id="WP_076343808.1">
    <property type="nucleotide sequence ID" value="NZ_CP019082.1"/>
</dbReference>
<dbReference type="EMBL" id="CP019082">
    <property type="protein sequence ID" value="APW59657.1"/>
    <property type="molecule type" value="Genomic_DNA"/>
</dbReference>
<keyword evidence="1" id="KW-0479">Metal-binding</keyword>
<gene>
    <name evidence="5" type="ORF">BSF38_01086</name>
</gene>
<keyword evidence="2" id="KW-0677">Repeat</keyword>
<dbReference type="InterPro" id="IPR011992">
    <property type="entry name" value="EF-hand-dom_pair"/>
</dbReference>
<keyword evidence="6" id="KW-1185">Reference proteome</keyword>
<feature type="region of interest" description="Disordered" evidence="3">
    <location>
        <begin position="257"/>
        <end position="286"/>
    </location>
</feature>
<protein>
    <recommendedName>
        <fullName evidence="4">EF-hand domain-containing protein</fullName>
    </recommendedName>
</protein>
<feature type="domain" description="EF-hand" evidence="4">
    <location>
        <begin position="221"/>
        <end position="248"/>
    </location>
</feature>
<accession>A0A1U7CL71</accession>
<feature type="compositionally biased region" description="Low complexity" evidence="3">
    <location>
        <begin position="271"/>
        <end position="286"/>
    </location>
</feature>
<feature type="compositionally biased region" description="Polar residues" evidence="3">
    <location>
        <begin position="260"/>
        <end position="270"/>
    </location>
</feature>
<organism evidence="5 6">
    <name type="scientific">Paludisphaera borealis</name>
    <dbReference type="NCBI Taxonomy" id="1387353"/>
    <lineage>
        <taxon>Bacteria</taxon>
        <taxon>Pseudomonadati</taxon>
        <taxon>Planctomycetota</taxon>
        <taxon>Planctomycetia</taxon>
        <taxon>Isosphaerales</taxon>
        <taxon>Isosphaeraceae</taxon>
        <taxon>Paludisphaera</taxon>
    </lineage>
</organism>
<evidence type="ECO:0000313" key="5">
    <source>
        <dbReference type="EMBL" id="APW59657.1"/>
    </source>
</evidence>
<dbReference type="GO" id="GO:0005509">
    <property type="term" value="F:calcium ion binding"/>
    <property type="evidence" value="ECO:0007669"/>
    <property type="project" value="InterPro"/>
</dbReference>
<dbReference type="PROSITE" id="PS50222">
    <property type="entry name" value="EF_HAND_2"/>
    <property type="match status" value="4"/>
</dbReference>
<feature type="domain" description="EF-hand" evidence="4">
    <location>
        <begin position="39"/>
        <end position="74"/>
    </location>
</feature>
<evidence type="ECO:0000256" key="2">
    <source>
        <dbReference type="ARBA" id="ARBA00022737"/>
    </source>
</evidence>
<evidence type="ECO:0000256" key="1">
    <source>
        <dbReference type="ARBA" id="ARBA00022723"/>
    </source>
</evidence>
<dbReference type="InterPro" id="IPR018247">
    <property type="entry name" value="EF_Hand_1_Ca_BS"/>
</dbReference>
<dbReference type="Proteomes" id="UP000186309">
    <property type="component" value="Chromosome"/>
</dbReference>
<feature type="domain" description="EF-hand" evidence="4">
    <location>
        <begin position="190"/>
        <end position="220"/>
    </location>
</feature>
<dbReference type="SUPFAM" id="SSF47473">
    <property type="entry name" value="EF-hand"/>
    <property type="match status" value="2"/>
</dbReference>
<evidence type="ECO:0000259" key="4">
    <source>
        <dbReference type="PROSITE" id="PS50222"/>
    </source>
</evidence>
<feature type="domain" description="EF-hand" evidence="4">
    <location>
        <begin position="153"/>
        <end position="188"/>
    </location>
</feature>
<dbReference type="STRING" id="1387353.BSF38_01086"/>
<dbReference type="KEGG" id="pbor:BSF38_01086"/>
<name>A0A1U7CL71_9BACT</name>
<dbReference type="AlphaFoldDB" id="A0A1U7CL71"/>
<dbReference type="InterPro" id="IPR039647">
    <property type="entry name" value="EF_hand_pair_protein_CML-like"/>
</dbReference>
<dbReference type="InterPro" id="IPR002048">
    <property type="entry name" value="EF_hand_dom"/>
</dbReference>
<dbReference type="PANTHER" id="PTHR10891">
    <property type="entry name" value="EF-HAND CALCIUM-BINDING DOMAIN CONTAINING PROTEIN"/>
    <property type="match status" value="1"/>
</dbReference>
<dbReference type="Pfam" id="PF13202">
    <property type="entry name" value="EF-hand_5"/>
    <property type="match status" value="6"/>
</dbReference>
<dbReference type="SMART" id="SM00054">
    <property type="entry name" value="EFh"/>
    <property type="match status" value="6"/>
</dbReference>
<dbReference type="PROSITE" id="PS00018">
    <property type="entry name" value="EF_HAND_1"/>
    <property type="match status" value="3"/>
</dbReference>
<dbReference type="Gene3D" id="1.10.238.10">
    <property type="entry name" value="EF-hand"/>
    <property type="match status" value="3"/>
</dbReference>
<evidence type="ECO:0000256" key="3">
    <source>
        <dbReference type="SAM" id="MobiDB-lite"/>
    </source>
</evidence>